<accession>A0A9W7SPR3</accession>
<feature type="region of interest" description="Disordered" evidence="1">
    <location>
        <begin position="58"/>
        <end position="101"/>
    </location>
</feature>
<reference evidence="2 3" key="2">
    <citation type="journal article" date="2021" name="Curr. Genet.">
        <title>Genetic response to nitrogen starvation in the aggressive Eucalyptus foliar pathogen Teratosphaeria destructans.</title>
        <authorList>
            <person name="Havenga M."/>
            <person name="Wingfield B.D."/>
            <person name="Wingfield M.J."/>
            <person name="Dreyer L.L."/>
            <person name="Roets F."/>
            <person name="Aylward J."/>
        </authorList>
    </citation>
    <scope>NUCLEOTIDE SEQUENCE [LARGE SCALE GENOMIC DNA]</scope>
    <source>
        <strain evidence="2">CMW44962</strain>
    </source>
</reference>
<feature type="compositionally biased region" description="Polar residues" evidence="1">
    <location>
        <begin position="85"/>
        <end position="99"/>
    </location>
</feature>
<proteinExistence type="predicted"/>
<evidence type="ECO:0000313" key="2">
    <source>
        <dbReference type="EMBL" id="KAH9826353.1"/>
    </source>
</evidence>
<feature type="compositionally biased region" description="Low complexity" evidence="1">
    <location>
        <begin position="69"/>
        <end position="79"/>
    </location>
</feature>
<protein>
    <submittedName>
        <fullName evidence="2">Uncharacterized protein</fullName>
    </submittedName>
</protein>
<dbReference type="AlphaFoldDB" id="A0A9W7SPR3"/>
<organism evidence="2 3">
    <name type="scientific">Teratosphaeria destructans</name>
    <dbReference type="NCBI Taxonomy" id="418781"/>
    <lineage>
        <taxon>Eukaryota</taxon>
        <taxon>Fungi</taxon>
        <taxon>Dikarya</taxon>
        <taxon>Ascomycota</taxon>
        <taxon>Pezizomycotina</taxon>
        <taxon>Dothideomycetes</taxon>
        <taxon>Dothideomycetidae</taxon>
        <taxon>Mycosphaerellales</taxon>
        <taxon>Teratosphaeriaceae</taxon>
        <taxon>Teratosphaeria</taxon>
    </lineage>
</organism>
<gene>
    <name evidence="2" type="ORF">Tdes44962_MAKER03485</name>
</gene>
<keyword evidence="3" id="KW-1185">Reference proteome</keyword>
<dbReference type="Proteomes" id="UP001138500">
    <property type="component" value="Unassembled WGS sequence"/>
</dbReference>
<sequence length="267" mass="29997">MVAVIPLPGTQDWQVAIEGGVKRPSRENTCLNIEVLSAGMLEPALIIYREPEAALSPQSSLPAQPVANSSQHAQSSSASYKCPLASTTRRPPPQETATYQHKDELERVWTLTDSVFITRDQSKVIITDGDVTKIPRRIQIVVEEYESETRKLEEWLLQHLATISHDSRYPNGLDSVDKLYKIAKYIMQPSHNKHVLAKLQPLREKIAELDQIIVQRQVVSRWYKEVATHYGLQAPHTAVSRKTADHEYFVGVPKKVHAALTAGARPL</sequence>
<evidence type="ECO:0000256" key="1">
    <source>
        <dbReference type="SAM" id="MobiDB-lite"/>
    </source>
</evidence>
<evidence type="ECO:0000313" key="3">
    <source>
        <dbReference type="Proteomes" id="UP001138500"/>
    </source>
</evidence>
<feature type="compositionally biased region" description="Polar residues" evidence="1">
    <location>
        <begin position="58"/>
        <end position="68"/>
    </location>
</feature>
<comment type="caution">
    <text evidence="2">The sequence shown here is derived from an EMBL/GenBank/DDBJ whole genome shotgun (WGS) entry which is preliminary data.</text>
</comment>
<dbReference type="EMBL" id="RIBY02001990">
    <property type="protein sequence ID" value="KAH9826353.1"/>
    <property type="molecule type" value="Genomic_DNA"/>
</dbReference>
<reference evidence="2 3" key="1">
    <citation type="journal article" date="2018" name="IMA Fungus">
        <title>IMA Genome-F 10: Nine draft genome sequences of Claviceps purpurea s.lat., including C. arundinis, C. humidiphila, and C. cf. spartinae, pseudomolecules for the pitch canker pathogen Fusarium circinatum, draft genome of Davidsoniella eucalypti, Grosmannia galeiformis, Quambalaria eucalypti, and Teratosphaeria destructans.</title>
        <authorList>
            <person name="Wingfield B.D."/>
            <person name="Liu M."/>
            <person name="Nguyen H.D."/>
            <person name="Lane F.A."/>
            <person name="Morgan S.W."/>
            <person name="De Vos L."/>
            <person name="Wilken P.M."/>
            <person name="Duong T.A."/>
            <person name="Aylward J."/>
            <person name="Coetzee M.P."/>
            <person name="Dadej K."/>
            <person name="De Beer Z.W."/>
            <person name="Findlay W."/>
            <person name="Havenga M."/>
            <person name="Kolarik M."/>
            <person name="Menzies J.G."/>
            <person name="Naidoo K."/>
            <person name="Pochopski O."/>
            <person name="Shoukouhi P."/>
            <person name="Santana Q.C."/>
            <person name="Seifert K.A."/>
            <person name="Soal N."/>
            <person name="Steenkamp E.T."/>
            <person name="Tatham C.T."/>
            <person name="van der Nest M.A."/>
            <person name="Wingfield M.J."/>
        </authorList>
    </citation>
    <scope>NUCLEOTIDE SEQUENCE [LARGE SCALE GENOMIC DNA]</scope>
    <source>
        <strain evidence="2">CMW44962</strain>
    </source>
</reference>
<name>A0A9W7SPR3_9PEZI</name>